<protein>
    <submittedName>
        <fullName evidence="1">Uncharacterized protein</fullName>
    </submittedName>
</protein>
<name>A0ACD0NQZ1_9BASI</name>
<evidence type="ECO:0000313" key="1">
    <source>
        <dbReference type="EMBL" id="PWN48224.1"/>
    </source>
</evidence>
<organism evidence="1 2">
    <name type="scientific">Violaceomyces palustris</name>
    <dbReference type="NCBI Taxonomy" id="1673888"/>
    <lineage>
        <taxon>Eukaryota</taxon>
        <taxon>Fungi</taxon>
        <taxon>Dikarya</taxon>
        <taxon>Basidiomycota</taxon>
        <taxon>Ustilaginomycotina</taxon>
        <taxon>Ustilaginomycetes</taxon>
        <taxon>Violaceomycetales</taxon>
        <taxon>Violaceomycetaceae</taxon>
        <taxon>Violaceomyces</taxon>
    </lineage>
</organism>
<gene>
    <name evidence="1" type="ORF">IE53DRAFT_207413</name>
</gene>
<keyword evidence="2" id="KW-1185">Reference proteome</keyword>
<accession>A0ACD0NQZ1</accession>
<evidence type="ECO:0000313" key="2">
    <source>
        <dbReference type="Proteomes" id="UP000245626"/>
    </source>
</evidence>
<proteinExistence type="predicted"/>
<dbReference type="EMBL" id="KZ820246">
    <property type="protein sequence ID" value="PWN48224.1"/>
    <property type="molecule type" value="Genomic_DNA"/>
</dbReference>
<reference evidence="1 2" key="1">
    <citation type="journal article" date="2018" name="Mol. Biol. Evol.">
        <title>Broad Genomic Sampling Reveals a Smut Pathogenic Ancestry of the Fungal Clade Ustilaginomycotina.</title>
        <authorList>
            <person name="Kijpornyongpan T."/>
            <person name="Mondo S.J."/>
            <person name="Barry K."/>
            <person name="Sandor L."/>
            <person name="Lee J."/>
            <person name="Lipzen A."/>
            <person name="Pangilinan J."/>
            <person name="LaButti K."/>
            <person name="Hainaut M."/>
            <person name="Henrissat B."/>
            <person name="Grigoriev I.V."/>
            <person name="Spatafora J.W."/>
            <person name="Aime M.C."/>
        </authorList>
    </citation>
    <scope>NUCLEOTIDE SEQUENCE [LARGE SCALE GENOMIC DNA]</scope>
    <source>
        <strain evidence="1 2">SA 807</strain>
    </source>
</reference>
<dbReference type="Proteomes" id="UP000245626">
    <property type="component" value="Unassembled WGS sequence"/>
</dbReference>
<sequence>MVMPNLSPSDSSAEQGKGQSEVLGVTSPTNPKATAVTTNTNPTTLLGWFKSTLTSTLPGSSPSGPERFRGGTGNFSEGDEDSDHGQQRAPGAFPRSRHEQPRHLGKGGVSAGFSRFGSNDQAMGDRRRATRASRCLNSSTFTRPSKSKTDVFGVEHQWVDEEGDLDAKDEDGVEEEEEGEEEEVDEIYTPFDGGFPDAATEGQQRGGVGGEGGGVGGDSFPFPINGTLPSLLSLSPSSSSSALNERHHLQMPLPPFAMGSFVPSTPPATISALPPCQEPLSESPIRYKSPPTEVIRPMPIRKTTAPQDGRSENQGFRQSIQIQMQAASMTNNASESTVRQGQGE</sequence>